<evidence type="ECO:0000313" key="5">
    <source>
        <dbReference type="Proteomes" id="UP000534306"/>
    </source>
</evidence>
<dbReference type="AlphaFoldDB" id="A0A7Y4KYW0"/>
<reference evidence="4 5" key="1">
    <citation type="submission" date="2020-05" db="EMBL/GenBank/DDBJ databases">
        <title>Genome sequence of Kribbella sandramycini ATCC 39419.</title>
        <authorList>
            <person name="Maclea K.S."/>
            <person name="Fair J.L."/>
        </authorList>
    </citation>
    <scope>NUCLEOTIDE SEQUENCE [LARGE SCALE GENOMIC DNA]</scope>
    <source>
        <strain evidence="4 5">ATCC 39419</strain>
    </source>
</reference>
<evidence type="ECO:0000313" key="3">
    <source>
        <dbReference type="EMBL" id="MBB6568950.1"/>
    </source>
</evidence>
<evidence type="ECO:0000256" key="1">
    <source>
        <dbReference type="SAM" id="SignalP"/>
    </source>
</evidence>
<feature type="domain" description="Peptidase MA-like" evidence="2">
    <location>
        <begin position="299"/>
        <end position="405"/>
    </location>
</feature>
<feature type="chain" id="PRO_5038257879" description="Peptidase MA-like domain-containing protein" evidence="1">
    <location>
        <begin position="21"/>
        <end position="433"/>
    </location>
</feature>
<evidence type="ECO:0000313" key="6">
    <source>
        <dbReference type="Proteomes" id="UP000553957"/>
    </source>
</evidence>
<keyword evidence="5" id="KW-1185">Reference proteome</keyword>
<organism evidence="4 5">
    <name type="scientific">Kribbella sandramycini</name>
    <dbReference type="NCBI Taxonomy" id="60450"/>
    <lineage>
        <taxon>Bacteria</taxon>
        <taxon>Bacillati</taxon>
        <taxon>Actinomycetota</taxon>
        <taxon>Actinomycetes</taxon>
        <taxon>Propionibacteriales</taxon>
        <taxon>Kribbellaceae</taxon>
        <taxon>Kribbella</taxon>
    </lineage>
</organism>
<evidence type="ECO:0000259" key="2">
    <source>
        <dbReference type="Pfam" id="PF13485"/>
    </source>
</evidence>
<name>A0A7Y4KYW0_9ACTN</name>
<dbReference type="Proteomes" id="UP000534306">
    <property type="component" value="Unassembled WGS sequence"/>
</dbReference>
<dbReference type="EMBL" id="JACHKF010000001">
    <property type="protein sequence ID" value="MBB6568950.1"/>
    <property type="molecule type" value="Genomic_DNA"/>
</dbReference>
<sequence>MKYGRRVLAGVAALAVAATAGVVALRDRGEAAAGGDGAVAVQARRTPGVLTEAEQKVRKEQVDALLAARARAVLKGDLKSFLAAVDPKRAQLVARQKVLFANLRKFGLTKLSYFAADERTAPELTQQYGATAFTTRVMMRYQLAGLDAKPVQTDLGYTYVPRGDSWLLVDDSGIDGELSPNGHRQPWDYQEVAVVRSGKVVVVVDKRELALGKKLAKVSKGAVDGVRRHWAGGWDGAVMVIAMAETRVMSLLWVSGEGSGWTIAAKAVPIFDGEPVGAPKSPVVSTRIVVNPAVRKSLEKDLLVHEMTHAATQRLGRNGPMWLVEGLAEYIRCATIEDDPHWTVDPYRKRVRKTLPAMRALPTQAEFASTSDYAYGQSWWTVAYLVDQLGEKKVAALYQAIATAKPAETDTLLKRHTGKTQAQLLAAVRKFKG</sequence>
<dbReference type="Proteomes" id="UP000553957">
    <property type="component" value="Unassembled WGS sequence"/>
</dbReference>
<dbReference type="Pfam" id="PF13485">
    <property type="entry name" value="Peptidase_MA_2"/>
    <property type="match status" value="1"/>
</dbReference>
<reference evidence="3 6" key="2">
    <citation type="submission" date="2020-08" db="EMBL/GenBank/DDBJ databases">
        <title>Sequencing the genomes of 1000 actinobacteria strains.</title>
        <authorList>
            <person name="Klenk H.-P."/>
        </authorList>
    </citation>
    <scope>NUCLEOTIDE SEQUENCE [LARGE SCALE GENOMIC DNA]</scope>
    <source>
        <strain evidence="3 6">DSM 15626</strain>
    </source>
</reference>
<dbReference type="RefSeq" id="WP_171673640.1">
    <property type="nucleotide sequence ID" value="NZ_BAAAGT010000013.1"/>
</dbReference>
<dbReference type="EMBL" id="JABJRC010000002">
    <property type="protein sequence ID" value="NOL41205.1"/>
    <property type="molecule type" value="Genomic_DNA"/>
</dbReference>
<proteinExistence type="predicted"/>
<gene>
    <name evidence="3" type="ORF">HNR71_004587</name>
    <name evidence="4" type="ORF">HPO96_13215</name>
</gene>
<dbReference type="InterPro" id="IPR039568">
    <property type="entry name" value="Peptidase_MA-like_dom"/>
</dbReference>
<evidence type="ECO:0000313" key="4">
    <source>
        <dbReference type="EMBL" id="NOL41205.1"/>
    </source>
</evidence>
<accession>A0A7Y4KYW0</accession>
<keyword evidence="1" id="KW-0732">Signal</keyword>
<comment type="caution">
    <text evidence="4">The sequence shown here is derived from an EMBL/GenBank/DDBJ whole genome shotgun (WGS) entry which is preliminary data.</text>
</comment>
<feature type="signal peptide" evidence="1">
    <location>
        <begin position="1"/>
        <end position="20"/>
    </location>
</feature>
<protein>
    <recommendedName>
        <fullName evidence="2">Peptidase MA-like domain-containing protein</fullName>
    </recommendedName>
</protein>